<evidence type="ECO:0000256" key="10">
    <source>
        <dbReference type="ARBA" id="ARBA00022989"/>
    </source>
</evidence>
<keyword evidence="13" id="KW-0915">Sodium</keyword>
<evidence type="ECO:0000256" key="3">
    <source>
        <dbReference type="ARBA" id="ARBA00004651"/>
    </source>
</evidence>
<comment type="similarity">
    <text evidence="4">Belongs to the GcdB/MmdB/OadB family.</text>
</comment>
<evidence type="ECO:0000256" key="8">
    <source>
        <dbReference type="ARBA" id="ARBA00022692"/>
    </source>
</evidence>
<comment type="function">
    <text evidence="2">Catalyzes the decarboxylation of oxaloacetate coupled to Na(+) translocation.</text>
</comment>
<dbReference type="STRING" id="1850250.LPB142_12735"/>
<dbReference type="Pfam" id="PF03977">
    <property type="entry name" value="OAD_beta"/>
    <property type="match status" value="1"/>
</dbReference>
<keyword evidence="9" id="KW-1278">Translocase</keyword>
<evidence type="ECO:0000256" key="2">
    <source>
        <dbReference type="ARBA" id="ARBA00003002"/>
    </source>
</evidence>
<name>A0A1D9MDX0_9RHOB</name>
<sequence>MDQLSDLLALTALGALTWKMVAMWGVVAVLLYLAVYRQFEPLLLIPIAFGALLANLPTEGLVNAPVGEHAGGLYYYISKGVELEIFPPLIFLGVGALTDFGPLIANPRTLLLGAAAQFGVFATFLGATALGFTALEGAAIGIIGGADGPTSIFLANKLAPHLLAPIAVAAYSYMALVPLIQPPIMRALTTEAERKIKMRSLRPVSRLEKLIFAVMVTVLVILLVPAASALIGMLMLGNVLRESLVAERLVKAAQNEVINVTTILLGTSVGITMTGERFLQAQTLMILGLGVVAFAVATASGVLMAKAMNLVSRTKINPLIGSAGVSAVPMAARVSQVEGQKADPNNYLLMHAMGPNVAGVIGTAVVAGYFIAWLG</sequence>
<feature type="transmembrane region" description="Helical" evidence="14">
    <location>
        <begin position="163"/>
        <end position="189"/>
    </location>
</feature>
<evidence type="ECO:0000256" key="13">
    <source>
        <dbReference type="PIRNR" id="PIRNR015658"/>
    </source>
</evidence>
<dbReference type="GO" id="GO:0005886">
    <property type="term" value="C:plasma membrane"/>
    <property type="evidence" value="ECO:0007669"/>
    <property type="project" value="UniProtKB-SubCell"/>
</dbReference>
<dbReference type="GO" id="GO:0016829">
    <property type="term" value="F:lyase activity"/>
    <property type="evidence" value="ECO:0007669"/>
    <property type="project" value="InterPro"/>
</dbReference>
<gene>
    <name evidence="15" type="ORF">LPB142_12735</name>
</gene>
<feature type="transmembrane region" description="Helical" evidence="14">
    <location>
        <begin position="210"/>
        <end position="237"/>
    </location>
</feature>
<keyword evidence="16" id="KW-1185">Reference proteome</keyword>
<comment type="cofactor">
    <cofactor evidence="1">
        <name>Na(+)</name>
        <dbReference type="ChEBI" id="CHEBI:29101"/>
    </cofactor>
</comment>
<keyword evidence="10 14" id="KW-1133">Transmembrane helix</keyword>
<proteinExistence type="inferred from homology"/>
<dbReference type="EC" id="7.2.4.2" evidence="6"/>
<dbReference type="PANTHER" id="PTHR35806:SF1">
    <property type="entry name" value="OXALOACETATE DECARBOXYLASE BETA CHAIN 2"/>
    <property type="match status" value="1"/>
</dbReference>
<keyword evidence="8 14" id="KW-0812">Transmembrane</keyword>
<dbReference type="AlphaFoldDB" id="A0A1D9MDX0"/>
<evidence type="ECO:0000256" key="14">
    <source>
        <dbReference type="SAM" id="Phobius"/>
    </source>
</evidence>
<feature type="transmembrane region" description="Helical" evidence="14">
    <location>
        <begin position="12"/>
        <end position="35"/>
    </location>
</feature>
<dbReference type="InterPro" id="IPR005661">
    <property type="entry name" value="OadB_MmdB"/>
</dbReference>
<feature type="transmembrane region" description="Helical" evidence="14">
    <location>
        <begin position="118"/>
        <end position="143"/>
    </location>
</feature>
<comment type="catalytic activity">
    <reaction evidence="12">
        <text>oxaloacetate + 2 Na(+)(in) + H(+) = pyruvate + 2 Na(+)(out) + CO2</text>
        <dbReference type="Rhea" id="RHEA:57724"/>
        <dbReference type="ChEBI" id="CHEBI:15361"/>
        <dbReference type="ChEBI" id="CHEBI:15378"/>
        <dbReference type="ChEBI" id="CHEBI:16452"/>
        <dbReference type="ChEBI" id="CHEBI:16526"/>
        <dbReference type="ChEBI" id="CHEBI:29101"/>
        <dbReference type="EC" id="7.2.4.2"/>
    </reaction>
</comment>
<evidence type="ECO:0000256" key="9">
    <source>
        <dbReference type="ARBA" id="ARBA00022967"/>
    </source>
</evidence>
<keyword evidence="11 13" id="KW-0472">Membrane</keyword>
<keyword evidence="13" id="KW-0739">Sodium transport</keyword>
<evidence type="ECO:0000256" key="6">
    <source>
        <dbReference type="ARBA" id="ARBA00011957"/>
    </source>
</evidence>
<evidence type="ECO:0000256" key="11">
    <source>
        <dbReference type="ARBA" id="ARBA00023136"/>
    </source>
</evidence>
<keyword evidence="7 13" id="KW-1003">Cell membrane</keyword>
<keyword evidence="13" id="KW-0406">Ion transport</keyword>
<evidence type="ECO:0000256" key="12">
    <source>
        <dbReference type="ARBA" id="ARBA00048176"/>
    </source>
</evidence>
<feature type="transmembrane region" description="Helical" evidence="14">
    <location>
        <begin position="42"/>
        <end position="65"/>
    </location>
</feature>
<organism evidence="15 16">
    <name type="scientific">Rhodobacter xanthinilyticus</name>
    <dbReference type="NCBI Taxonomy" id="1850250"/>
    <lineage>
        <taxon>Bacteria</taxon>
        <taxon>Pseudomonadati</taxon>
        <taxon>Pseudomonadota</taxon>
        <taxon>Alphaproteobacteria</taxon>
        <taxon>Rhodobacterales</taxon>
        <taxon>Rhodobacter group</taxon>
        <taxon>Rhodobacter</taxon>
    </lineage>
</organism>
<dbReference type="EMBL" id="CP017781">
    <property type="protein sequence ID" value="AOZ70075.1"/>
    <property type="molecule type" value="Genomic_DNA"/>
</dbReference>
<dbReference type="NCBIfam" id="TIGR01109">
    <property type="entry name" value="Na_pump_decarbB"/>
    <property type="match status" value="1"/>
</dbReference>
<feature type="transmembrane region" description="Helical" evidence="14">
    <location>
        <begin position="85"/>
        <end position="106"/>
    </location>
</feature>
<feature type="transmembrane region" description="Helical" evidence="14">
    <location>
        <begin position="286"/>
        <end position="305"/>
    </location>
</feature>
<evidence type="ECO:0000256" key="7">
    <source>
        <dbReference type="ARBA" id="ARBA00022475"/>
    </source>
</evidence>
<feature type="transmembrane region" description="Helical" evidence="14">
    <location>
        <begin position="353"/>
        <end position="374"/>
    </location>
</feature>
<protein>
    <recommendedName>
        <fullName evidence="6">oxaloacetate decarboxylase (Na(+) extruding)</fullName>
        <ecNumber evidence="6">7.2.4.2</ecNumber>
    </recommendedName>
</protein>
<dbReference type="RefSeq" id="WP_071166605.1">
    <property type="nucleotide sequence ID" value="NZ_CP017781.1"/>
</dbReference>
<evidence type="ECO:0000313" key="15">
    <source>
        <dbReference type="EMBL" id="AOZ70075.1"/>
    </source>
</evidence>
<evidence type="ECO:0000256" key="4">
    <source>
        <dbReference type="ARBA" id="ARBA00010924"/>
    </source>
</evidence>
<dbReference type="KEGG" id="rhp:LPB142_12735"/>
<accession>A0A1D9MDX0</accession>
<comment type="subcellular location">
    <subcellularLocation>
        <location evidence="3">Cell membrane</location>
        <topology evidence="3">Multi-pass membrane protein</topology>
    </subcellularLocation>
</comment>
<evidence type="ECO:0000256" key="5">
    <source>
        <dbReference type="ARBA" id="ARBA00011869"/>
    </source>
</evidence>
<dbReference type="PIRSF" id="PIRSF015658">
    <property type="entry name" value="MmdB_OadB"/>
    <property type="match status" value="1"/>
</dbReference>
<evidence type="ECO:0000256" key="1">
    <source>
        <dbReference type="ARBA" id="ARBA00001959"/>
    </source>
</evidence>
<comment type="subunit">
    <text evidence="5">Heterotrimer of an alpha, a beta and a gamma subunit.</text>
</comment>
<evidence type="ECO:0000313" key="16">
    <source>
        <dbReference type="Proteomes" id="UP000176562"/>
    </source>
</evidence>
<keyword evidence="13" id="KW-0813">Transport</keyword>
<reference evidence="15 16" key="1">
    <citation type="submission" date="2016-10" db="EMBL/GenBank/DDBJ databases">
        <title>Rhodobacter sp. LPB0142, isolated from sea water.</title>
        <authorList>
            <person name="Kim E."/>
            <person name="Yi H."/>
        </authorList>
    </citation>
    <scope>NUCLEOTIDE SEQUENCE [LARGE SCALE GENOMIC DNA]</scope>
    <source>
        <strain evidence="15 16">LPB0142</strain>
    </source>
</reference>
<dbReference type="PANTHER" id="PTHR35806">
    <property type="entry name" value="OXALOACETATE DECARBOXYLASE BETA CHAIN 2"/>
    <property type="match status" value="1"/>
</dbReference>
<dbReference type="Proteomes" id="UP000176562">
    <property type="component" value="Chromosome"/>
</dbReference>
<dbReference type="GO" id="GO:0006814">
    <property type="term" value="P:sodium ion transport"/>
    <property type="evidence" value="ECO:0007669"/>
    <property type="project" value="UniProtKB-UniRule"/>
</dbReference>
<dbReference type="GO" id="GO:0015451">
    <property type="term" value="F:decarboxylation-driven active transmembrane transporter activity"/>
    <property type="evidence" value="ECO:0007669"/>
    <property type="project" value="UniProtKB-EC"/>
</dbReference>